<feature type="non-terminal residue" evidence="2">
    <location>
        <position position="129"/>
    </location>
</feature>
<accession>A0AAV0NFG5</accession>
<reference evidence="2" key="1">
    <citation type="submission" date="2022-08" db="EMBL/GenBank/DDBJ databases">
        <authorList>
            <person name="Gutierrez-Valencia J."/>
        </authorList>
    </citation>
    <scope>NUCLEOTIDE SEQUENCE</scope>
</reference>
<feature type="compositionally biased region" description="Basic residues" evidence="1">
    <location>
        <begin position="119"/>
        <end position="129"/>
    </location>
</feature>
<gene>
    <name evidence="2" type="ORF">LITE_LOCUS33070</name>
</gene>
<feature type="compositionally biased region" description="Low complexity" evidence="1">
    <location>
        <begin position="16"/>
        <end position="32"/>
    </location>
</feature>
<feature type="compositionally biased region" description="Basic residues" evidence="1">
    <location>
        <begin position="95"/>
        <end position="104"/>
    </location>
</feature>
<feature type="region of interest" description="Disordered" evidence="1">
    <location>
        <begin position="1"/>
        <end position="129"/>
    </location>
</feature>
<evidence type="ECO:0000313" key="2">
    <source>
        <dbReference type="EMBL" id="CAI0457290.1"/>
    </source>
</evidence>
<protein>
    <submittedName>
        <fullName evidence="2">Uncharacterized protein</fullName>
    </submittedName>
</protein>
<sequence length="129" mass="15068">MQANFLIPLGEKAHVPSSPSPQQAQPSLPSAARTSPRRTKRLHPSPRRRRHIQGLRLAAGRPNLRRRRLRPRHHPFLSRLPPSRRRPRPLPQRHFAVRHRRPNRRGALQAHDHADSRLHSPRVSRSRPQ</sequence>
<comment type="caution">
    <text evidence="2">The sequence shown here is derived from an EMBL/GenBank/DDBJ whole genome shotgun (WGS) entry which is preliminary data.</text>
</comment>
<feature type="compositionally biased region" description="Basic residues" evidence="1">
    <location>
        <begin position="35"/>
        <end position="53"/>
    </location>
</feature>
<dbReference type="Proteomes" id="UP001154282">
    <property type="component" value="Unassembled WGS sequence"/>
</dbReference>
<name>A0AAV0NFG5_9ROSI</name>
<evidence type="ECO:0000313" key="3">
    <source>
        <dbReference type="Proteomes" id="UP001154282"/>
    </source>
</evidence>
<feature type="compositionally biased region" description="Basic residues" evidence="1">
    <location>
        <begin position="63"/>
        <end position="88"/>
    </location>
</feature>
<organism evidence="2 3">
    <name type="scientific">Linum tenue</name>
    <dbReference type="NCBI Taxonomy" id="586396"/>
    <lineage>
        <taxon>Eukaryota</taxon>
        <taxon>Viridiplantae</taxon>
        <taxon>Streptophyta</taxon>
        <taxon>Embryophyta</taxon>
        <taxon>Tracheophyta</taxon>
        <taxon>Spermatophyta</taxon>
        <taxon>Magnoliopsida</taxon>
        <taxon>eudicotyledons</taxon>
        <taxon>Gunneridae</taxon>
        <taxon>Pentapetalae</taxon>
        <taxon>rosids</taxon>
        <taxon>fabids</taxon>
        <taxon>Malpighiales</taxon>
        <taxon>Linaceae</taxon>
        <taxon>Linum</taxon>
    </lineage>
</organism>
<proteinExistence type="predicted"/>
<keyword evidence="3" id="KW-1185">Reference proteome</keyword>
<dbReference type="AlphaFoldDB" id="A0AAV0NFG5"/>
<evidence type="ECO:0000256" key="1">
    <source>
        <dbReference type="SAM" id="MobiDB-lite"/>
    </source>
</evidence>
<dbReference type="EMBL" id="CAMGYJ010000008">
    <property type="protein sequence ID" value="CAI0457290.1"/>
    <property type="molecule type" value="Genomic_DNA"/>
</dbReference>